<keyword evidence="3 5" id="KW-0482">Metalloprotease</keyword>
<evidence type="ECO:0000313" key="8">
    <source>
        <dbReference type="Proteomes" id="UP000005239"/>
    </source>
</evidence>
<dbReference type="GO" id="GO:0006508">
    <property type="term" value="P:proteolysis"/>
    <property type="evidence" value="ECO:0007669"/>
    <property type="project" value="UniProtKB-KW"/>
</dbReference>
<dbReference type="OrthoDB" id="5866228at2759"/>
<evidence type="ECO:0000313" key="7">
    <source>
        <dbReference type="EnsemblMetazoa" id="PPA43187.1"/>
    </source>
</evidence>
<keyword evidence="6" id="KW-0732">Signal</keyword>
<dbReference type="InterPro" id="IPR034035">
    <property type="entry name" value="Astacin-like_dom"/>
</dbReference>
<accession>A0A2A6CDB3</accession>
<dbReference type="CDD" id="cd04280">
    <property type="entry name" value="ZnMc_astacin_like"/>
    <property type="match status" value="1"/>
</dbReference>
<keyword evidence="1 5" id="KW-0479">Metal-binding</keyword>
<evidence type="ECO:0000256" key="4">
    <source>
        <dbReference type="ARBA" id="ARBA00023157"/>
    </source>
</evidence>
<keyword evidence="5 6" id="KW-0378">Hydrolase</keyword>
<keyword evidence="2 5" id="KW-0862">Zinc</keyword>
<proteinExistence type="predicted"/>
<dbReference type="PANTHER" id="PTHR10127">
    <property type="entry name" value="DISCOIDIN, CUB, EGF, LAMININ , AND ZINC METALLOPROTEASE DOMAIN CONTAINING"/>
    <property type="match status" value="1"/>
</dbReference>
<reference evidence="8" key="1">
    <citation type="journal article" date="2008" name="Nat. Genet.">
        <title>The Pristionchus pacificus genome provides a unique perspective on nematode lifestyle and parasitism.</title>
        <authorList>
            <person name="Dieterich C."/>
            <person name="Clifton S.W."/>
            <person name="Schuster L.N."/>
            <person name="Chinwalla A."/>
            <person name="Delehaunty K."/>
            <person name="Dinkelacker I."/>
            <person name="Fulton L."/>
            <person name="Fulton R."/>
            <person name="Godfrey J."/>
            <person name="Minx P."/>
            <person name="Mitreva M."/>
            <person name="Roeseler W."/>
            <person name="Tian H."/>
            <person name="Witte H."/>
            <person name="Yang S.P."/>
            <person name="Wilson R.K."/>
            <person name="Sommer R.J."/>
        </authorList>
    </citation>
    <scope>NUCLEOTIDE SEQUENCE [LARGE SCALE GENOMIC DNA]</scope>
    <source>
        <strain evidence="8">PS312</strain>
    </source>
</reference>
<gene>
    <name evidence="7" type="primary">WBGene00281556</name>
</gene>
<comment type="caution">
    <text evidence="5">Lacks conserved residue(s) required for the propagation of feature annotation.</text>
</comment>
<feature type="active site" evidence="5">
    <location>
        <position position="260"/>
    </location>
</feature>
<dbReference type="PRINTS" id="PR00480">
    <property type="entry name" value="ASTACIN"/>
</dbReference>
<feature type="binding site" evidence="5">
    <location>
        <position position="263"/>
    </location>
    <ligand>
        <name>Zn(2+)</name>
        <dbReference type="ChEBI" id="CHEBI:29105"/>
        <note>catalytic</note>
    </ligand>
</feature>
<feature type="signal peptide" evidence="6">
    <location>
        <begin position="1"/>
        <end position="19"/>
    </location>
</feature>
<evidence type="ECO:0000256" key="3">
    <source>
        <dbReference type="ARBA" id="ARBA00023049"/>
    </source>
</evidence>
<dbReference type="EnsemblMetazoa" id="PPA43187.1">
    <property type="protein sequence ID" value="PPA43187.1"/>
    <property type="gene ID" value="WBGene00281556"/>
</dbReference>
<comment type="cofactor">
    <cofactor evidence="5 6">
        <name>Zn(2+)</name>
        <dbReference type="ChEBI" id="CHEBI:29105"/>
    </cofactor>
    <text evidence="5 6">Binds 1 zinc ion per subunit.</text>
</comment>
<accession>A0A8R1Z5E0</accession>
<dbReference type="PROSITE" id="PS51864">
    <property type="entry name" value="ASTACIN"/>
    <property type="match status" value="1"/>
</dbReference>
<evidence type="ECO:0000256" key="1">
    <source>
        <dbReference type="ARBA" id="ARBA00022723"/>
    </source>
</evidence>
<evidence type="ECO:0000256" key="5">
    <source>
        <dbReference type="PROSITE-ProRule" id="PRU01211"/>
    </source>
</evidence>
<dbReference type="EC" id="3.4.24.-" evidence="6"/>
<evidence type="ECO:0000256" key="6">
    <source>
        <dbReference type="RuleBase" id="RU361183"/>
    </source>
</evidence>
<evidence type="ECO:0000256" key="2">
    <source>
        <dbReference type="ARBA" id="ARBA00022833"/>
    </source>
</evidence>
<dbReference type="InterPro" id="IPR024079">
    <property type="entry name" value="MetalloPept_cat_dom_sf"/>
</dbReference>
<dbReference type="PANTHER" id="PTHR10127:SF831">
    <property type="entry name" value="ZINC METALLOPROTEINASE NAS-37"/>
    <property type="match status" value="1"/>
</dbReference>
<feature type="binding site" evidence="5">
    <location>
        <position position="269"/>
    </location>
    <ligand>
        <name>Zn(2+)</name>
        <dbReference type="ChEBI" id="CHEBI:29105"/>
        <note>catalytic</note>
    </ligand>
</feature>
<dbReference type="SUPFAM" id="SSF55486">
    <property type="entry name" value="Metalloproteases ('zincins'), catalytic domain"/>
    <property type="match status" value="1"/>
</dbReference>
<dbReference type="Gene3D" id="3.40.390.10">
    <property type="entry name" value="Collagenase (Catalytic Domain)"/>
    <property type="match status" value="1"/>
</dbReference>
<dbReference type="Pfam" id="PF01400">
    <property type="entry name" value="Astacin"/>
    <property type="match status" value="1"/>
</dbReference>
<dbReference type="Proteomes" id="UP000005239">
    <property type="component" value="Unassembled WGS sequence"/>
</dbReference>
<feature type="binding site" evidence="5">
    <location>
        <position position="259"/>
    </location>
    <ligand>
        <name>Zn(2+)</name>
        <dbReference type="ChEBI" id="CHEBI:29105"/>
        <note>catalytic</note>
    </ligand>
</feature>
<reference evidence="7" key="2">
    <citation type="submission" date="2022-06" db="UniProtKB">
        <authorList>
            <consortium name="EnsemblMetazoa"/>
        </authorList>
    </citation>
    <scope>IDENTIFICATION</scope>
    <source>
        <strain evidence="7">PS312</strain>
    </source>
</reference>
<dbReference type="SMART" id="SM00235">
    <property type="entry name" value="ZnMc"/>
    <property type="match status" value="1"/>
</dbReference>
<dbReference type="InterPro" id="IPR006026">
    <property type="entry name" value="Peptidase_Metallo"/>
</dbReference>
<keyword evidence="5 6" id="KW-0645">Protease</keyword>
<keyword evidence="8" id="KW-1185">Reference proteome</keyword>
<dbReference type="AlphaFoldDB" id="A0A2A6CDB3"/>
<dbReference type="GO" id="GO:0005615">
    <property type="term" value="C:extracellular space"/>
    <property type="evidence" value="ECO:0000318"/>
    <property type="project" value="GO_Central"/>
</dbReference>
<dbReference type="PROSITE" id="PS00022">
    <property type="entry name" value="EGF_1"/>
    <property type="match status" value="1"/>
</dbReference>
<keyword evidence="4" id="KW-1015">Disulfide bond</keyword>
<dbReference type="GO" id="GO:0004222">
    <property type="term" value="F:metalloendopeptidase activity"/>
    <property type="evidence" value="ECO:0000318"/>
    <property type="project" value="GO_Central"/>
</dbReference>
<dbReference type="InterPro" id="IPR000742">
    <property type="entry name" value="EGF"/>
</dbReference>
<feature type="chain" id="PRO_5042620822" description="Metalloendopeptidase" evidence="6">
    <location>
        <begin position="20"/>
        <end position="533"/>
    </location>
</feature>
<sequence>NFNVQGMKLILLLAAAAAAYPFNNYTAYFDEDSAPASPPFIGGKLPFFPGILKNRSLNIDEDAEAALNRFHKIVGSREKLAKHKSILRSLSKAKGRLLNLVRRPALKSELLSEIANRLKGTVLDRPSVSDINKPISEYLYGGDVMVSPEDLGKMEVEAHAESFRAKRGAPIVTSTRWPKTQPIAFTFNGDIDEATRKLIRTATQKIAANTCLNFKENGAGTQLQFHRGGGCWSYIGKLSQSVQPISIDRGCEIIPIISHEISHALGLDHTQNRFDRDAFVSVNFAAVDSNMQNNFAKRTNAQNNNFGVPYDYGSDMHYGAFDFSNNKQAVLVPSQGDFINTMGQRRSLTFNDYKMINALYSCSANCPAQMTCYNGGYTSPKNCNACVCTDFFTGANCQTARQLIAISETSSYKTVYHTDYNEALYTSGNDYNWDMFNKDAVKIIKAPEGKKIKVTINKLYPAFGQLPCYLSCPFFGLEFVDNSNGDLMTTMGKIYCCTKDEGVTFISKSNILGYKAYASPGMPMDATVTYTVV</sequence>
<dbReference type="InterPro" id="IPR001506">
    <property type="entry name" value="Peptidase_M12A"/>
</dbReference>
<organism evidence="7 8">
    <name type="scientific">Pristionchus pacificus</name>
    <name type="common">Parasitic nematode worm</name>
    <dbReference type="NCBI Taxonomy" id="54126"/>
    <lineage>
        <taxon>Eukaryota</taxon>
        <taxon>Metazoa</taxon>
        <taxon>Ecdysozoa</taxon>
        <taxon>Nematoda</taxon>
        <taxon>Chromadorea</taxon>
        <taxon>Rhabditida</taxon>
        <taxon>Rhabditina</taxon>
        <taxon>Diplogasteromorpha</taxon>
        <taxon>Diplogasteroidea</taxon>
        <taxon>Neodiplogasteridae</taxon>
        <taxon>Pristionchus</taxon>
    </lineage>
</organism>
<protein>
    <recommendedName>
        <fullName evidence="6">Metalloendopeptidase</fullName>
        <ecNumber evidence="6">3.4.24.-</ecNumber>
    </recommendedName>
</protein>
<name>A0A2A6CDB3_PRIPA</name>
<dbReference type="GO" id="GO:0008270">
    <property type="term" value="F:zinc ion binding"/>
    <property type="evidence" value="ECO:0007669"/>
    <property type="project" value="UniProtKB-UniRule"/>
</dbReference>